<name>A0A0L0EPQ9_9GAMM</name>
<keyword evidence="1" id="KW-0812">Transmembrane</keyword>
<organism evidence="2 3">
    <name type="scientific">Pseudoalteromonas rubra</name>
    <dbReference type="NCBI Taxonomy" id="43658"/>
    <lineage>
        <taxon>Bacteria</taxon>
        <taxon>Pseudomonadati</taxon>
        <taxon>Pseudomonadota</taxon>
        <taxon>Gammaproteobacteria</taxon>
        <taxon>Alteromonadales</taxon>
        <taxon>Pseudoalteromonadaceae</taxon>
        <taxon>Pseudoalteromonas</taxon>
    </lineage>
</organism>
<reference evidence="3" key="1">
    <citation type="submission" date="2015-07" db="EMBL/GenBank/DDBJ databases">
        <title>Draft genome sequence of a Pseudoalteromonas rubra strain, OCN096, isolated from Kaneohe Bay, Oahu, Hawaii.</title>
        <authorList>
            <person name="Beurmann S."/>
            <person name="Ushijima B."/>
            <person name="Belcaid M."/>
            <person name="Callahan S.M."/>
            <person name="Aeby G.S."/>
        </authorList>
    </citation>
    <scope>NUCLEOTIDE SEQUENCE [LARGE SCALE GENOMIC DNA]</scope>
    <source>
        <strain evidence="3">OCN096</strain>
    </source>
</reference>
<dbReference type="AlphaFoldDB" id="A0A0L0EPQ9"/>
<proteinExistence type="predicted"/>
<evidence type="ECO:0000313" key="3">
    <source>
        <dbReference type="Proteomes" id="UP000036850"/>
    </source>
</evidence>
<keyword evidence="1" id="KW-1133">Transmembrane helix</keyword>
<evidence type="ECO:0000313" key="2">
    <source>
        <dbReference type="EMBL" id="KNC66381.1"/>
    </source>
</evidence>
<feature type="transmembrane region" description="Helical" evidence="1">
    <location>
        <begin position="25"/>
        <end position="44"/>
    </location>
</feature>
<feature type="transmembrane region" description="Helical" evidence="1">
    <location>
        <begin position="56"/>
        <end position="82"/>
    </location>
</feature>
<dbReference type="EMBL" id="LFZX01000157">
    <property type="protein sequence ID" value="KNC66381.1"/>
    <property type="molecule type" value="Genomic_DNA"/>
</dbReference>
<gene>
    <name evidence="2" type="ORF">AC626_17370</name>
</gene>
<protein>
    <submittedName>
        <fullName evidence="2">Uncharacterized protein</fullName>
    </submittedName>
</protein>
<dbReference type="PATRIC" id="fig|43658.6.peg.2219"/>
<dbReference type="Proteomes" id="UP000036850">
    <property type="component" value="Unassembled WGS sequence"/>
</dbReference>
<keyword evidence="1" id="KW-0472">Membrane</keyword>
<accession>A0A0L0EPQ9</accession>
<evidence type="ECO:0000256" key="1">
    <source>
        <dbReference type="SAM" id="Phobius"/>
    </source>
</evidence>
<comment type="caution">
    <text evidence="2">The sequence shown here is derived from an EMBL/GenBank/DDBJ whole genome shotgun (WGS) entry which is preliminary data.</text>
</comment>
<sequence length="98" mass="10838">MMATPEKLLNKLDSWVTSLLEPGTLFPWCLLFCWVYLTAQYEWLSAMLGAPVLAAIFTLLISFAIFLTGLILVALGILWSLAGQLLCPNIPIAKSRLP</sequence>